<comment type="catalytic activity">
    <reaction evidence="10">
        <text>D-aspartate + O2 + H2O = oxaloacetate + H2O2 + NH4(+)</text>
        <dbReference type="Rhea" id="RHEA:12512"/>
        <dbReference type="ChEBI" id="CHEBI:15377"/>
        <dbReference type="ChEBI" id="CHEBI:15379"/>
        <dbReference type="ChEBI" id="CHEBI:16240"/>
        <dbReference type="ChEBI" id="CHEBI:16452"/>
        <dbReference type="ChEBI" id="CHEBI:28938"/>
        <dbReference type="ChEBI" id="CHEBI:29990"/>
        <dbReference type="EC" id="1.4.3.1"/>
    </reaction>
    <physiologicalReaction direction="left-to-right" evidence="10">
        <dbReference type="Rhea" id="RHEA:12513"/>
    </physiologicalReaction>
</comment>
<evidence type="ECO:0000256" key="8">
    <source>
        <dbReference type="ARBA" id="ARBA00044541"/>
    </source>
</evidence>
<dbReference type="Pfam" id="PF01266">
    <property type="entry name" value="DAO"/>
    <property type="match status" value="1"/>
</dbReference>
<keyword evidence="6" id="KW-0560">Oxidoreductase</keyword>
<sequence length="227" mass="25283">MLSSWRLASRPCVRTSCPEHHARDHCGAGTEIAYRYSIPWLEVMQLQASTCVRLRAVLSLADPSAYVQNDDSETMDKIRVAVIGAGVVGLSTAVCVAESVPGCSVTVVAEKFSPQTTSDVAAGVLSPHFSPETPVHRQKRWFEDTFAHVYSIAQTAEAPNIGVQILSGWEIFQEPPVEHIPFWADSVLAFRVMNDAELKRFPQAIFGWMYTTLLCDCTHYLPWLEKR</sequence>
<accession>A0A401Q0V1</accession>
<dbReference type="GO" id="GO:0071949">
    <property type="term" value="F:FAD binding"/>
    <property type="evidence" value="ECO:0007669"/>
    <property type="project" value="InterPro"/>
</dbReference>
<comment type="similarity">
    <text evidence="3">Belongs to the DAMOX/DASOX family.</text>
</comment>
<evidence type="ECO:0000256" key="3">
    <source>
        <dbReference type="ARBA" id="ARBA00006730"/>
    </source>
</evidence>
<keyword evidence="5" id="KW-0274">FAD</keyword>
<proteinExistence type="inferred from homology"/>
<dbReference type="EMBL" id="BFAA01013236">
    <property type="protein sequence ID" value="GCB78970.1"/>
    <property type="molecule type" value="Genomic_DNA"/>
</dbReference>
<dbReference type="Proteomes" id="UP000288216">
    <property type="component" value="Unassembled WGS sequence"/>
</dbReference>
<evidence type="ECO:0000256" key="7">
    <source>
        <dbReference type="ARBA" id="ARBA00044520"/>
    </source>
</evidence>
<dbReference type="GO" id="GO:0019478">
    <property type="term" value="P:D-amino acid catabolic process"/>
    <property type="evidence" value="ECO:0007669"/>
    <property type="project" value="UniProtKB-ARBA"/>
</dbReference>
<dbReference type="OMA" id="CTHYLPW"/>
<evidence type="ECO:0000313" key="13">
    <source>
        <dbReference type="EMBL" id="GCB78970.1"/>
    </source>
</evidence>
<evidence type="ECO:0000256" key="4">
    <source>
        <dbReference type="ARBA" id="ARBA00022630"/>
    </source>
</evidence>
<gene>
    <name evidence="13" type="ORF">scyTo_0018680</name>
</gene>
<reference evidence="13 14" key="1">
    <citation type="journal article" date="2018" name="Nat. Ecol. Evol.">
        <title>Shark genomes provide insights into elasmobranch evolution and the origin of vertebrates.</title>
        <authorList>
            <person name="Hara Y"/>
            <person name="Yamaguchi K"/>
            <person name="Onimaru K"/>
            <person name="Kadota M"/>
            <person name="Koyanagi M"/>
            <person name="Keeley SD"/>
            <person name="Tatsumi K"/>
            <person name="Tanaka K"/>
            <person name="Motone F"/>
            <person name="Kageyama Y"/>
            <person name="Nozu R"/>
            <person name="Adachi N"/>
            <person name="Nishimura O"/>
            <person name="Nakagawa R"/>
            <person name="Tanegashima C"/>
            <person name="Kiyatake I"/>
            <person name="Matsumoto R"/>
            <person name="Murakumo K"/>
            <person name="Nishida K"/>
            <person name="Terakita A"/>
            <person name="Kuratani S"/>
            <person name="Sato K"/>
            <person name="Hyodo S Kuraku.S."/>
        </authorList>
    </citation>
    <scope>NUCLEOTIDE SEQUENCE [LARGE SCALE GENOMIC DNA]</scope>
</reference>
<dbReference type="SUPFAM" id="SSF51971">
    <property type="entry name" value="Nucleotide-binding domain"/>
    <property type="match status" value="1"/>
</dbReference>
<evidence type="ECO:0000259" key="12">
    <source>
        <dbReference type="Pfam" id="PF01266"/>
    </source>
</evidence>
<dbReference type="Gene3D" id="3.30.9.10">
    <property type="entry name" value="D-Amino Acid Oxidase, subunit A, domain 2"/>
    <property type="match status" value="1"/>
</dbReference>
<comment type="cofactor">
    <cofactor evidence="1">
        <name>FAD</name>
        <dbReference type="ChEBI" id="CHEBI:57692"/>
    </cofactor>
</comment>
<dbReference type="InterPro" id="IPR023209">
    <property type="entry name" value="DAO"/>
</dbReference>
<feature type="domain" description="FAD dependent oxidoreductase" evidence="12">
    <location>
        <begin position="79"/>
        <end position="224"/>
    </location>
</feature>
<evidence type="ECO:0000256" key="2">
    <source>
        <dbReference type="ARBA" id="ARBA00004253"/>
    </source>
</evidence>
<dbReference type="EC" id="1.4.3.1" evidence="7"/>
<evidence type="ECO:0000256" key="11">
    <source>
        <dbReference type="ARBA" id="ARBA00049882"/>
    </source>
</evidence>
<dbReference type="Gene3D" id="3.40.50.720">
    <property type="entry name" value="NAD(P)-binding Rossmann-like Domain"/>
    <property type="match status" value="1"/>
</dbReference>
<comment type="caution">
    <text evidence="13">The sequence shown here is derived from an EMBL/GenBank/DDBJ whole genome shotgun (WGS) entry which is preliminary data.</text>
</comment>
<dbReference type="InterPro" id="IPR006076">
    <property type="entry name" value="FAD-dep_OxRdtase"/>
</dbReference>
<dbReference type="AlphaFoldDB" id="A0A401Q0V1"/>
<keyword evidence="14" id="KW-1185">Reference proteome</keyword>
<evidence type="ECO:0000256" key="1">
    <source>
        <dbReference type="ARBA" id="ARBA00001974"/>
    </source>
</evidence>
<dbReference type="GO" id="GO:0008445">
    <property type="term" value="F:D-aspartate oxidase activity"/>
    <property type="evidence" value="ECO:0007669"/>
    <property type="project" value="UniProtKB-EC"/>
</dbReference>
<evidence type="ECO:0000256" key="6">
    <source>
        <dbReference type="ARBA" id="ARBA00023002"/>
    </source>
</evidence>
<keyword evidence="4" id="KW-0285">Flavoprotein</keyword>
<evidence type="ECO:0000256" key="5">
    <source>
        <dbReference type="ARBA" id="ARBA00022827"/>
    </source>
</evidence>
<dbReference type="GO" id="GO:0006533">
    <property type="term" value="P:L-aspartate catabolic process"/>
    <property type="evidence" value="ECO:0007669"/>
    <property type="project" value="TreeGrafter"/>
</dbReference>
<comment type="subcellular location">
    <subcellularLocation>
        <location evidence="2">Peroxisome matrix</location>
    </subcellularLocation>
</comment>
<evidence type="ECO:0000256" key="10">
    <source>
        <dbReference type="ARBA" id="ARBA00047522"/>
    </source>
</evidence>
<dbReference type="GO" id="GO:0005782">
    <property type="term" value="C:peroxisomal matrix"/>
    <property type="evidence" value="ECO:0007669"/>
    <property type="project" value="UniProtKB-SubCell"/>
</dbReference>
<dbReference type="STRING" id="75743.A0A401Q0V1"/>
<dbReference type="PANTHER" id="PTHR11530">
    <property type="entry name" value="D-AMINO ACID OXIDASE"/>
    <property type="match status" value="1"/>
</dbReference>
<dbReference type="OrthoDB" id="2015447at2759"/>
<dbReference type="PANTHER" id="PTHR11530:SF11">
    <property type="entry name" value="D-ASPARTATE OXIDASE"/>
    <property type="match status" value="1"/>
</dbReference>
<comment type="function">
    <text evidence="9">Selectively catalyzes the oxidative deamination of acidic amino acids. Suppresses the level of D-aspartate in the brain, an amino acid that can act as an agonist for glutamate receptors. Protects the organism from the toxicity of D-amino acids. May also function in the intestine.</text>
</comment>
<organism evidence="13 14">
    <name type="scientific">Scyliorhinus torazame</name>
    <name type="common">Cloudy catshark</name>
    <name type="synonym">Catulus torazame</name>
    <dbReference type="NCBI Taxonomy" id="75743"/>
    <lineage>
        <taxon>Eukaryota</taxon>
        <taxon>Metazoa</taxon>
        <taxon>Chordata</taxon>
        <taxon>Craniata</taxon>
        <taxon>Vertebrata</taxon>
        <taxon>Chondrichthyes</taxon>
        <taxon>Elasmobranchii</taxon>
        <taxon>Galeomorphii</taxon>
        <taxon>Galeoidea</taxon>
        <taxon>Carcharhiniformes</taxon>
        <taxon>Scyliorhinidae</taxon>
        <taxon>Scyliorhinus</taxon>
    </lineage>
</organism>
<evidence type="ECO:0000313" key="14">
    <source>
        <dbReference type="Proteomes" id="UP000288216"/>
    </source>
</evidence>
<evidence type="ECO:0000256" key="9">
    <source>
        <dbReference type="ARBA" id="ARBA00046214"/>
    </source>
</evidence>
<protein>
    <recommendedName>
        <fullName evidence="8">D-aspartate oxidase</fullName>
        <ecNumber evidence="7">1.4.3.1</ecNumber>
    </recommendedName>
</protein>
<comment type="catalytic activity">
    <reaction evidence="11">
        <text>D-glutamate + O2 + H2O = 2-oxoglutarate + H2O2 + NH4(+)</text>
        <dbReference type="Rhea" id="RHEA:10028"/>
        <dbReference type="ChEBI" id="CHEBI:15377"/>
        <dbReference type="ChEBI" id="CHEBI:15379"/>
        <dbReference type="ChEBI" id="CHEBI:16240"/>
        <dbReference type="ChEBI" id="CHEBI:16810"/>
        <dbReference type="ChEBI" id="CHEBI:28938"/>
        <dbReference type="ChEBI" id="CHEBI:29986"/>
    </reaction>
    <physiologicalReaction direction="left-to-right" evidence="11">
        <dbReference type="Rhea" id="RHEA:10029"/>
    </physiologicalReaction>
</comment>
<name>A0A401Q0V1_SCYTO</name>